<protein>
    <submittedName>
        <fullName evidence="2">Histidine kinase-, DNA gyrase B-, and HSP90-like ATPase</fullName>
    </submittedName>
</protein>
<name>A0A1X6YLY9_9RHOB</name>
<accession>A0A1X6YLY9</accession>
<keyword evidence="2" id="KW-0808">Transferase</keyword>
<dbReference type="Pfam" id="PF13589">
    <property type="entry name" value="HATPase_c_3"/>
    <property type="match status" value="1"/>
</dbReference>
<keyword evidence="3" id="KW-1185">Reference proteome</keyword>
<evidence type="ECO:0000256" key="1">
    <source>
        <dbReference type="SAM" id="MobiDB-lite"/>
    </source>
</evidence>
<dbReference type="InterPro" id="IPR036890">
    <property type="entry name" value="HATPase_C_sf"/>
</dbReference>
<dbReference type="EMBL" id="FWFP01000002">
    <property type="protein sequence ID" value="SLN25178.1"/>
    <property type="molecule type" value="Genomic_DNA"/>
</dbReference>
<evidence type="ECO:0000313" key="2">
    <source>
        <dbReference type="EMBL" id="SLN25178.1"/>
    </source>
</evidence>
<organism evidence="2 3">
    <name type="scientific">Ruegeria meonggei</name>
    <dbReference type="NCBI Taxonomy" id="1446476"/>
    <lineage>
        <taxon>Bacteria</taxon>
        <taxon>Pseudomonadati</taxon>
        <taxon>Pseudomonadota</taxon>
        <taxon>Alphaproteobacteria</taxon>
        <taxon>Rhodobacterales</taxon>
        <taxon>Roseobacteraceae</taxon>
        <taxon>Ruegeria</taxon>
    </lineage>
</organism>
<feature type="compositionally biased region" description="Low complexity" evidence="1">
    <location>
        <begin position="480"/>
        <end position="500"/>
    </location>
</feature>
<dbReference type="SUPFAM" id="SSF55874">
    <property type="entry name" value="ATPase domain of HSP90 chaperone/DNA topoisomerase II/histidine kinase"/>
    <property type="match status" value="1"/>
</dbReference>
<dbReference type="RefSeq" id="WP_085821529.1">
    <property type="nucleotide sequence ID" value="NZ_FWFP01000002.1"/>
</dbReference>
<feature type="compositionally biased region" description="Basic and acidic residues" evidence="1">
    <location>
        <begin position="510"/>
        <end position="531"/>
    </location>
</feature>
<proteinExistence type="predicted"/>
<dbReference type="OrthoDB" id="7784447at2"/>
<keyword evidence="2" id="KW-0418">Kinase</keyword>
<reference evidence="3" key="1">
    <citation type="submission" date="2017-03" db="EMBL/GenBank/DDBJ databases">
        <authorList>
            <person name="Rodrigo-Torres L."/>
            <person name="Arahal R.D."/>
            <person name="Lucena T."/>
        </authorList>
    </citation>
    <scope>NUCLEOTIDE SEQUENCE [LARGE SCALE GENOMIC DNA]</scope>
    <source>
        <strain evidence="3">CECT 8411</strain>
    </source>
</reference>
<dbReference type="Gene3D" id="3.30.565.10">
    <property type="entry name" value="Histidine kinase-like ATPase, C-terminal domain"/>
    <property type="match status" value="1"/>
</dbReference>
<dbReference type="GO" id="GO:0016301">
    <property type="term" value="F:kinase activity"/>
    <property type="evidence" value="ECO:0007669"/>
    <property type="project" value="UniProtKB-KW"/>
</dbReference>
<feature type="region of interest" description="Disordered" evidence="1">
    <location>
        <begin position="477"/>
        <end position="537"/>
    </location>
</feature>
<gene>
    <name evidence="2" type="ORF">RUM8411_01012</name>
</gene>
<evidence type="ECO:0000313" key="3">
    <source>
        <dbReference type="Proteomes" id="UP000193778"/>
    </source>
</evidence>
<dbReference type="Proteomes" id="UP000193778">
    <property type="component" value="Unassembled WGS sequence"/>
</dbReference>
<sequence length="799" mass="89453">MAIAEPSIGQVAGEFNLEPDPRVLPMLGEISIDQWRCVAELVDNAIDGFLKESRAGTAIAGTRVDVHLPQANVDGATLRVIDNGSGMAPDVLERAVRAGWSGNNPIDSLGLFGMGFNIATARLGSLTEVWTTRKGEREWHGLLIDFEKLRRQRHYKTPHFTRPKADPEQHGTEITIKQLKPEQRKWLAKNANQTTTRKRLAQAYSSMLRKNGVPISFELYVNHKRVEARRHCLWNEDRVVPGPGGTTVNAVTSINSELAERLYCTSCMSWLRGAEEGKPCPNCEMANSVVSRKRRVTGWLGIQRYLHQSEFGIDFIRNGRKIEIGSKDLFSWSDGENELREYPIDDQRNRGRIVGEIHIDHCRVSYAKDRFDRADPTWDEMVRIVRGDGPLLPEKAKDLGYGANDSPLFRLFKAFRRTSPHSKTAGAYGRILIVKDNARALEMSNQYHDGAPEYQDDAKWWELVEAADRELLLGNRRTTSAGSSDSHSSGGVDLPPGLIGDPPPSDNPPDDGKKKSPTKEAKPKLPPRREAPLLSRRYNHASSGLKWNILAFEVEPADPDLPTGVPWALVMGDVTTKTHHFLYDPSHPVFRSVTVTPRDALLSHLAHETADQTRNLLEKPDYASILSEYRQTYGEENNLDFKTLPNDATLVLTDIARSLVAQCPEEERGTLFDDLNLEEQTTVMRALATKKIKPTDVTPNGEFLVSAPFKILLGIVKKRPELCFDGAIWDAPYEHLDYGDPSITDEARASVLGRYTSLLSDAIWLSEQASDDLIEKPRSEVVRAVLALELIKPDSEMIE</sequence>
<dbReference type="AlphaFoldDB" id="A0A1X6YLY9"/>